<dbReference type="PROSITE" id="PS50126">
    <property type="entry name" value="S1"/>
    <property type="match status" value="1"/>
</dbReference>
<dbReference type="InterPro" id="IPR022966">
    <property type="entry name" value="RNase_II/R_CS"/>
</dbReference>
<dbReference type="SMART" id="SM00316">
    <property type="entry name" value="S1"/>
    <property type="match status" value="1"/>
</dbReference>
<evidence type="ECO:0000256" key="9">
    <source>
        <dbReference type="SAM" id="MobiDB-lite"/>
    </source>
</evidence>
<dbReference type="EC" id="3.1.13.1" evidence="8"/>
<dbReference type="InterPro" id="IPR001900">
    <property type="entry name" value="RNase_II/R"/>
</dbReference>
<keyword evidence="3 8" id="KW-0963">Cytoplasm</keyword>
<dbReference type="Pfam" id="PF17876">
    <property type="entry name" value="CSD2"/>
    <property type="match status" value="1"/>
</dbReference>
<evidence type="ECO:0000256" key="2">
    <source>
        <dbReference type="ARBA" id="ARBA00004496"/>
    </source>
</evidence>
<comment type="caution">
    <text evidence="11">The sequence shown here is derived from an EMBL/GenBank/DDBJ whole genome shotgun (WGS) entry which is preliminary data.</text>
</comment>
<evidence type="ECO:0000256" key="4">
    <source>
        <dbReference type="ARBA" id="ARBA00022722"/>
    </source>
</evidence>
<dbReference type="InterPro" id="IPR050180">
    <property type="entry name" value="RNR_Ribonuclease"/>
</dbReference>
<dbReference type="CDD" id="cd04471">
    <property type="entry name" value="S1_RNase_R"/>
    <property type="match status" value="1"/>
</dbReference>
<keyword evidence="5 8" id="KW-0378">Hydrolase</keyword>
<keyword evidence="6 8" id="KW-0269">Exonuclease</keyword>
<keyword evidence="4 8" id="KW-0540">Nuclease</keyword>
<evidence type="ECO:0000256" key="3">
    <source>
        <dbReference type="ARBA" id="ARBA00022490"/>
    </source>
</evidence>
<keyword evidence="12" id="KW-1185">Reference proteome</keyword>
<dbReference type="InterPro" id="IPR011129">
    <property type="entry name" value="CSD"/>
</dbReference>
<evidence type="ECO:0000256" key="1">
    <source>
        <dbReference type="ARBA" id="ARBA00001849"/>
    </source>
</evidence>
<accession>A0ABV1F485</accession>
<comment type="function">
    <text evidence="8">3'-5' exoribonuclease that releases 5'-nucleoside monophosphates and is involved in maturation of structured RNAs.</text>
</comment>
<feature type="compositionally biased region" description="Basic and acidic residues" evidence="9">
    <location>
        <begin position="739"/>
        <end position="755"/>
    </location>
</feature>
<dbReference type="SMART" id="SM00357">
    <property type="entry name" value="CSP"/>
    <property type="match status" value="2"/>
</dbReference>
<evidence type="ECO:0000259" key="10">
    <source>
        <dbReference type="PROSITE" id="PS50126"/>
    </source>
</evidence>
<evidence type="ECO:0000313" key="11">
    <source>
        <dbReference type="EMBL" id="MEQ2468194.1"/>
    </source>
</evidence>
<dbReference type="NCBIfam" id="TIGR00358">
    <property type="entry name" value="3_prime_RNase"/>
    <property type="match status" value="1"/>
</dbReference>
<dbReference type="HAMAP" id="MF_01895">
    <property type="entry name" value="RNase_R"/>
    <property type="match status" value="1"/>
</dbReference>
<dbReference type="GO" id="GO:0008859">
    <property type="term" value="F:exoribonuclease II activity"/>
    <property type="evidence" value="ECO:0007669"/>
    <property type="project" value="UniProtKB-EC"/>
</dbReference>
<feature type="region of interest" description="Disordered" evidence="9">
    <location>
        <begin position="715"/>
        <end position="778"/>
    </location>
</feature>
<reference evidence="11 12" key="1">
    <citation type="submission" date="2024-03" db="EMBL/GenBank/DDBJ databases">
        <title>Human intestinal bacterial collection.</title>
        <authorList>
            <person name="Pauvert C."/>
            <person name="Hitch T.C.A."/>
            <person name="Clavel T."/>
        </authorList>
    </citation>
    <scope>NUCLEOTIDE SEQUENCE [LARGE SCALE GENOMIC DNA]</scope>
    <source>
        <strain evidence="11 12">CLA-SR-H024</strain>
    </source>
</reference>
<dbReference type="PROSITE" id="PS01175">
    <property type="entry name" value="RIBONUCLEASE_II"/>
    <property type="match status" value="1"/>
</dbReference>
<dbReference type="Pfam" id="PF00773">
    <property type="entry name" value="RNB"/>
    <property type="match status" value="1"/>
</dbReference>
<feature type="domain" description="S1 motif" evidence="10">
    <location>
        <begin position="630"/>
        <end position="710"/>
    </location>
</feature>
<dbReference type="SUPFAM" id="SSF50249">
    <property type="entry name" value="Nucleic acid-binding proteins"/>
    <property type="match status" value="4"/>
</dbReference>
<dbReference type="SMART" id="SM00955">
    <property type="entry name" value="RNB"/>
    <property type="match status" value="1"/>
</dbReference>
<dbReference type="InterPro" id="IPR012340">
    <property type="entry name" value="NA-bd_OB-fold"/>
</dbReference>
<comment type="similarity">
    <text evidence="8">Belongs to the RNR ribonuclease family. RNase R subfamily.</text>
</comment>
<gene>
    <name evidence="8 11" type="primary">rnr</name>
    <name evidence="11" type="ORF">WMO63_21275</name>
</gene>
<dbReference type="Proteomes" id="UP001465426">
    <property type="component" value="Unassembled WGS sequence"/>
</dbReference>
<evidence type="ECO:0000256" key="7">
    <source>
        <dbReference type="ARBA" id="ARBA00022884"/>
    </source>
</evidence>
<dbReference type="InterPro" id="IPR013223">
    <property type="entry name" value="RNase_B_OB_dom"/>
</dbReference>
<dbReference type="InterPro" id="IPR003029">
    <property type="entry name" value="S1_domain"/>
</dbReference>
<dbReference type="PANTHER" id="PTHR23355:SF9">
    <property type="entry name" value="DIS3-LIKE EXONUCLEASE 2"/>
    <property type="match status" value="1"/>
</dbReference>
<sequence>MEDIIKENVEKLLTYMKDEAYKPLTVQELEEAFGIEDSSHFKDFVKALVQMEEKGLVVRTRSNRYGLPEKMNLIRGKLAGHAKGFAFVIPEEQGMDDIFIPPNEVKTALNGDIVLARVTSESSGQRREGTIVRIIERGVQQIVGTYSESKHFGFVIPDDKKIATDIFIPKGSTKGAIEGHKVVVKLTSYPEGRKNAEGEVIKILGHKNDPGVDILSVIHKHGLPLAFPENVLDQANSAPDTIDEKEIANRRDLRNETIVTIDGADAKDLDDAVTVTILENGHYKLGVHIADVSYYVTENSPIDVEAEERGTSVYLVDRVIPMIPHRLSNGICSLNPKVDRLTLSCEMEISPEGEVVKHEIFQSVIKTTERMTYADVNSILHEKDEALRAKYEGLVPMFERMEELAAILRKKRMTRGAIDFDFKESKVIVDEDGKPQDVILRERSVAEKLIEEFMLVANETVAEHFHWMQVPFIYRIHEDPKEEKLRRFFEFITNFGYIVKGTANSVHPRALQEIIEAVQGTPEEMVISTVMLRSMQQAKYYPESLGHFGLSTEFYTHFTSPIRRYPDLIVHRLIRTYLIEGDISSATQEKWNSRLTEIAEHSSSMERRSVEAERETDELKKSEYMLDKIGEEYDGIISSVTNFGMFVELTNTIEGLVHVSYMTDDYYRYDERHFAMIGERTGKVFRIGDEITVRVVNVNKDERAIDFEIVGMKGTRRRDPKKDGKVFSTGSVSRAPRKGKSDRDTDRKGKPGESRRKGKNDRKHFENAPKAKRKKKRR</sequence>
<evidence type="ECO:0000256" key="8">
    <source>
        <dbReference type="HAMAP-Rule" id="MF_01895"/>
    </source>
</evidence>
<dbReference type="Pfam" id="PF00575">
    <property type="entry name" value="S1"/>
    <property type="match status" value="1"/>
</dbReference>
<dbReference type="NCBIfam" id="TIGR02063">
    <property type="entry name" value="RNase_R"/>
    <property type="match status" value="1"/>
</dbReference>
<dbReference type="PANTHER" id="PTHR23355">
    <property type="entry name" value="RIBONUCLEASE"/>
    <property type="match status" value="1"/>
</dbReference>
<dbReference type="InterPro" id="IPR040476">
    <property type="entry name" value="CSD2"/>
</dbReference>
<evidence type="ECO:0000313" key="12">
    <source>
        <dbReference type="Proteomes" id="UP001465426"/>
    </source>
</evidence>
<dbReference type="InterPro" id="IPR011805">
    <property type="entry name" value="RNase_R"/>
</dbReference>
<dbReference type="InterPro" id="IPR004476">
    <property type="entry name" value="RNase_II/RNase_R"/>
</dbReference>
<keyword evidence="7 8" id="KW-0694">RNA-binding</keyword>
<comment type="catalytic activity">
    <reaction evidence="1 8">
        <text>Exonucleolytic cleavage in the 3'- to 5'-direction to yield nucleoside 5'-phosphates.</text>
        <dbReference type="EC" id="3.1.13.1"/>
    </reaction>
</comment>
<organism evidence="11 12">
    <name type="scientific">Niallia hominis</name>
    <dbReference type="NCBI Taxonomy" id="3133173"/>
    <lineage>
        <taxon>Bacteria</taxon>
        <taxon>Bacillati</taxon>
        <taxon>Bacillota</taxon>
        <taxon>Bacilli</taxon>
        <taxon>Bacillales</taxon>
        <taxon>Bacillaceae</taxon>
        <taxon>Niallia</taxon>
    </lineage>
</organism>
<dbReference type="Gene3D" id="2.40.50.140">
    <property type="entry name" value="Nucleic acid-binding proteins"/>
    <property type="match status" value="3"/>
</dbReference>
<comment type="subcellular location">
    <subcellularLocation>
        <location evidence="2 8">Cytoplasm</location>
    </subcellularLocation>
</comment>
<evidence type="ECO:0000256" key="6">
    <source>
        <dbReference type="ARBA" id="ARBA00022839"/>
    </source>
</evidence>
<dbReference type="EMBL" id="JBBMFN010000083">
    <property type="protein sequence ID" value="MEQ2468194.1"/>
    <property type="molecule type" value="Genomic_DNA"/>
</dbReference>
<dbReference type="Pfam" id="PF08206">
    <property type="entry name" value="OB_RNB"/>
    <property type="match status" value="1"/>
</dbReference>
<evidence type="ECO:0000256" key="5">
    <source>
        <dbReference type="ARBA" id="ARBA00022801"/>
    </source>
</evidence>
<proteinExistence type="inferred from homology"/>
<name>A0ABV1F485_9BACI</name>
<protein>
    <recommendedName>
        <fullName evidence="8">Ribonuclease R</fullName>
        <shortName evidence="8">RNase R</shortName>
        <ecNumber evidence="8">3.1.13.1</ecNumber>
    </recommendedName>
</protein>